<dbReference type="InterPro" id="IPR015422">
    <property type="entry name" value="PyrdxlP-dep_Trfase_small"/>
</dbReference>
<dbReference type="eggNOG" id="COG0520">
    <property type="taxonomic scope" value="Bacteria"/>
</dbReference>
<dbReference type="InterPro" id="IPR000192">
    <property type="entry name" value="Aminotrans_V_dom"/>
</dbReference>
<dbReference type="GO" id="GO:0016829">
    <property type="term" value="F:lyase activity"/>
    <property type="evidence" value="ECO:0007669"/>
    <property type="project" value="UniProtKB-KW"/>
</dbReference>
<evidence type="ECO:0000256" key="3">
    <source>
        <dbReference type="ARBA" id="ARBA00022898"/>
    </source>
</evidence>
<dbReference type="OrthoDB" id="9804366at2"/>
<keyword evidence="7" id="KW-0456">Lyase</keyword>
<dbReference type="EMBL" id="AP006840">
    <property type="protein sequence ID" value="BAD39117.1"/>
    <property type="molecule type" value="Genomic_DNA"/>
</dbReference>
<dbReference type="RefSeq" id="WP_011194267.1">
    <property type="nucleotide sequence ID" value="NC_006177.1"/>
</dbReference>
<dbReference type="GO" id="GO:0031071">
    <property type="term" value="F:cysteine desulfurase activity"/>
    <property type="evidence" value="ECO:0007669"/>
    <property type="project" value="UniProtKB-EC"/>
</dbReference>
<feature type="domain" description="Aminotransferase class V" evidence="6">
    <location>
        <begin position="19"/>
        <end position="372"/>
    </location>
</feature>
<gene>
    <name evidence="7" type="ordered locus">STH132</name>
</gene>
<keyword evidence="8" id="KW-1185">Reference proteome</keyword>
<dbReference type="Gene3D" id="3.90.1150.10">
    <property type="entry name" value="Aspartate Aminotransferase, domain 1"/>
    <property type="match status" value="1"/>
</dbReference>
<dbReference type="InterPro" id="IPR015424">
    <property type="entry name" value="PyrdxlP-dep_Trfase"/>
</dbReference>
<comment type="catalytic activity">
    <reaction evidence="4">
        <text>(sulfur carrier)-H + L-cysteine = (sulfur carrier)-SH + L-alanine</text>
        <dbReference type="Rhea" id="RHEA:43892"/>
        <dbReference type="Rhea" id="RHEA-COMP:14737"/>
        <dbReference type="Rhea" id="RHEA-COMP:14739"/>
        <dbReference type="ChEBI" id="CHEBI:29917"/>
        <dbReference type="ChEBI" id="CHEBI:35235"/>
        <dbReference type="ChEBI" id="CHEBI:57972"/>
        <dbReference type="ChEBI" id="CHEBI:64428"/>
        <dbReference type="EC" id="2.8.1.7"/>
    </reaction>
</comment>
<dbReference type="PROSITE" id="PS00595">
    <property type="entry name" value="AA_TRANSFER_CLASS_5"/>
    <property type="match status" value="1"/>
</dbReference>
<dbReference type="SUPFAM" id="SSF53383">
    <property type="entry name" value="PLP-dependent transferases"/>
    <property type="match status" value="1"/>
</dbReference>
<accession>Q67T76</accession>
<evidence type="ECO:0000256" key="4">
    <source>
        <dbReference type="ARBA" id="ARBA00050776"/>
    </source>
</evidence>
<dbReference type="KEGG" id="sth:STH132"/>
<dbReference type="Proteomes" id="UP000000417">
    <property type="component" value="Chromosome"/>
</dbReference>
<dbReference type="PANTHER" id="PTHR43586:SF8">
    <property type="entry name" value="CYSTEINE DESULFURASE 1, CHLOROPLASTIC"/>
    <property type="match status" value="1"/>
</dbReference>
<evidence type="ECO:0000256" key="1">
    <source>
        <dbReference type="ARBA" id="ARBA00001933"/>
    </source>
</evidence>
<dbReference type="InterPro" id="IPR020578">
    <property type="entry name" value="Aminotrans_V_PyrdxlP_BS"/>
</dbReference>
<dbReference type="AlphaFoldDB" id="Q67T76"/>
<evidence type="ECO:0000313" key="7">
    <source>
        <dbReference type="EMBL" id="BAD39117.1"/>
    </source>
</evidence>
<proteinExistence type="inferred from homology"/>
<evidence type="ECO:0000256" key="2">
    <source>
        <dbReference type="ARBA" id="ARBA00010447"/>
    </source>
</evidence>
<evidence type="ECO:0000313" key="8">
    <source>
        <dbReference type="Proteomes" id="UP000000417"/>
    </source>
</evidence>
<evidence type="ECO:0000259" key="6">
    <source>
        <dbReference type="Pfam" id="PF00266"/>
    </source>
</evidence>
<keyword evidence="3" id="KW-0663">Pyridoxal phosphate</keyword>
<comment type="similarity">
    <text evidence="2">Belongs to the class-V pyridoxal-phosphate-dependent aminotransferase family. Csd subfamily.</text>
</comment>
<evidence type="ECO:0000256" key="5">
    <source>
        <dbReference type="RuleBase" id="RU004504"/>
    </source>
</evidence>
<dbReference type="STRING" id="292459.STH132"/>
<dbReference type="PANTHER" id="PTHR43586">
    <property type="entry name" value="CYSTEINE DESULFURASE"/>
    <property type="match status" value="1"/>
</dbReference>
<dbReference type="HOGENOM" id="CLU_003433_2_1_9"/>
<sequence length="383" mass="41312">MEKLTQIRSQLPALSSQVYLNTGTAGPLPEPVRAAMVESLAAQAAEGRIATEYYVKLNQLKAQVRAKHAALLGCEPEEIALTQNTTDGMNLVTLGVNWQPGDEAITTNLEHPGALFPLFAARERYNITIRIADVLNRPEEAPAVIERLITPRTKLISLSHVSFITGAVLPIREIAEVAHRHGVLVLVDGAQSFGAIPVNVKELGVDFYAVTGQKWLCGPEGVGALYGSRTAAAQLRITFAGYGTAQAYDMYAGLLPKGGVQKLEQGTVQPANLAGQLAACRWLTEEVGTDWAYARIRRLAATARELLARVPGVTVVTPAETAGLVTFQVETDAERVLKALAQQRIIVRTVPHPRSLRLSAGFYNTEEELEQLAEALRPLAQGG</sequence>
<organism evidence="7 8">
    <name type="scientific">Symbiobacterium thermophilum (strain DSM 24528 / JCM 14929 / IAM 14863 / T)</name>
    <dbReference type="NCBI Taxonomy" id="292459"/>
    <lineage>
        <taxon>Bacteria</taxon>
        <taxon>Bacillati</taxon>
        <taxon>Bacillota</taxon>
        <taxon>Clostridia</taxon>
        <taxon>Eubacteriales</taxon>
        <taxon>Symbiobacteriaceae</taxon>
        <taxon>Symbiobacterium</taxon>
    </lineage>
</organism>
<dbReference type="InterPro" id="IPR015421">
    <property type="entry name" value="PyrdxlP-dep_Trfase_major"/>
</dbReference>
<comment type="cofactor">
    <cofactor evidence="1 5">
        <name>pyridoxal 5'-phosphate</name>
        <dbReference type="ChEBI" id="CHEBI:597326"/>
    </cofactor>
</comment>
<reference evidence="7 8" key="1">
    <citation type="journal article" date="2004" name="Nucleic Acids Res.">
        <title>Genome sequence of Symbiobacterium thermophilum, an uncultivable bacterium that depends on microbial commensalism.</title>
        <authorList>
            <person name="Ueda K."/>
            <person name="Yamashita A."/>
            <person name="Ishikawa J."/>
            <person name="Shimada M."/>
            <person name="Watsuji T."/>
            <person name="Morimura K."/>
            <person name="Ikeda H."/>
            <person name="Hattori M."/>
            <person name="Beppu T."/>
        </authorList>
    </citation>
    <scope>NUCLEOTIDE SEQUENCE [LARGE SCALE GENOMIC DNA]</scope>
    <source>
        <strain evidence="8">T / IAM 14863</strain>
    </source>
</reference>
<dbReference type="Gene3D" id="3.40.640.10">
    <property type="entry name" value="Type I PLP-dependent aspartate aminotransferase-like (Major domain)"/>
    <property type="match status" value="1"/>
</dbReference>
<dbReference type="Pfam" id="PF00266">
    <property type="entry name" value="Aminotran_5"/>
    <property type="match status" value="1"/>
</dbReference>
<protein>
    <submittedName>
        <fullName evidence="7">L-cysteine/cystine lyase</fullName>
    </submittedName>
</protein>
<name>Q67T76_SYMTH</name>